<dbReference type="EMBL" id="RBLC01000001">
    <property type="protein sequence ID" value="RKS26376.1"/>
    <property type="molecule type" value="Genomic_DNA"/>
</dbReference>
<dbReference type="AlphaFoldDB" id="A0A495MK81"/>
<dbReference type="RefSeq" id="WP_121375703.1">
    <property type="nucleotide sequence ID" value="NZ_RBLC01000001.1"/>
</dbReference>
<dbReference type="InterPro" id="IPR021255">
    <property type="entry name" value="DUF2807"/>
</dbReference>
<feature type="chain" id="PRO_5019722883" evidence="1">
    <location>
        <begin position="19"/>
        <end position="226"/>
    </location>
</feature>
<feature type="signal peptide" evidence="1">
    <location>
        <begin position="1"/>
        <end position="18"/>
    </location>
</feature>
<accession>A0A495MK81</accession>
<dbReference type="Proteomes" id="UP000277579">
    <property type="component" value="Unassembled WGS sequence"/>
</dbReference>
<evidence type="ECO:0000313" key="4">
    <source>
        <dbReference type="Proteomes" id="UP000277579"/>
    </source>
</evidence>
<gene>
    <name evidence="3" type="ORF">CLV94_1434</name>
</gene>
<evidence type="ECO:0000313" key="3">
    <source>
        <dbReference type="EMBL" id="RKS26376.1"/>
    </source>
</evidence>
<feature type="domain" description="Putative auto-transporter adhesin head GIN" evidence="2">
    <location>
        <begin position="28"/>
        <end position="208"/>
    </location>
</feature>
<keyword evidence="1" id="KW-0732">Signal</keyword>
<reference evidence="3 4" key="1">
    <citation type="submission" date="2018-10" db="EMBL/GenBank/DDBJ databases">
        <title>Genomic Encyclopedia of Archaeal and Bacterial Type Strains, Phase II (KMG-II): from individual species to whole genera.</title>
        <authorList>
            <person name="Goeker M."/>
        </authorList>
    </citation>
    <scope>NUCLEOTIDE SEQUENCE [LARGE SCALE GENOMIC DNA]</scope>
    <source>
        <strain evidence="3 4">DSM 29537</strain>
    </source>
</reference>
<comment type="caution">
    <text evidence="3">The sequence shown here is derived from an EMBL/GenBank/DDBJ whole genome shotgun (WGS) entry which is preliminary data.</text>
</comment>
<dbReference type="OrthoDB" id="704821at2"/>
<evidence type="ECO:0000259" key="2">
    <source>
        <dbReference type="Pfam" id="PF10988"/>
    </source>
</evidence>
<evidence type="ECO:0000256" key="1">
    <source>
        <dbReference type="SAM" id="SignalP"/>
    </source>
</evidence>
<dbReference type="Gene3D" id="2.160.20.120">
    <property type="match status" value="1"/>
</dbReference>
<sequence length="226" mass="24439">MKKILLVAFLMLTQINFAQEKLTKNLGDFDAVRVFDRISVQLVPANENKIEITGDRRDDVEIVNKNGDLKIRMKLKKLLKGEDITAILYFKNEIETIEASEGSYVSSEATFKAIDFSVNAKEGAEIKINLDAQKLAVKATSGGIVKLKGSANNQDIVINSGGIVDAKDLETSQTTVAINAGGEADVKASELVDAKTRAGGDITIYGSAKKINKKTFAGGNITESKR</sequence>
<protein>
    <submittedName>
        <fullName evidence="3">Putative autotransporter adhesin-like protein</fullName>
    </submittedName>
</protein>
<organism evidence="3 4">
    <name type="scientific">Flavobacterium endophyticum</name>
    <dbReference type="NCBI Taxonomy" id="1540163"/>
    <lineage>
        <taxon>Bacteria</taxon>
        <taxon>Pseudomonadati</taxon>
        <taxon>Bacteroidota</taxon>
        <taxon>Flavobacteriia</taxon>
        <taxon>Flavobacteriales</taxon>
        <taxon>Flavobacteriaceae</taxon>
        <taxon>Flavobacterium</taxon>
    </lineage>
</organism>
<name>A0A495MK81_9FLAO</name>
<keyword evidence="4" id="KW-1185">Reference proteome</keyword>
<proteinExistence type="predicted"/>
<dbReference type="Pfam" id="PF10988">
    <property type="entry name" value="DUF2807"/>
    <property type="match status" value="1"/>
</dbReference>